<evidence type="ECO:0000256" key="2">
    <source>
        <dbReference type="ARBA" id="ARBA00022695"/>
    </source>
</evidence>
<keyword evidence="3" id="KW-0540">Nuclease</keyword>
<keyword evidence="6" id="KW-0695">RNA-directed DNA polymerase</keyword>
<accession>A0A2P4Y2N4</accession>
<dbReference type="EMBL" id="NCKW01006383">
    <property type="protein sequence ID" value="POM71969.1"/>
    <property type="molecule type" value="Genomic_DNA"/>
</dbReference>
<keyword evidence="4" id="KW-0255">Endonuclease</keyword>
<dbReference type="AlphaFoldDB" id="A0A2P4Y2N4"/>
<dbReference type="Gene3D" id="3.30.70.270">
    <property type="match status" value="1"/>
</dbReference>
<protein>
    <submittedName>
        <fullName evidence="9">RxLR effector candidate protein</fullName>
    </submittedName>
</protein>
<reference evidence="9 10" key="1">
    <citation type="journal article" date="2017" name="Genome Biol. Evol.">
        <title>Phytophthora megakarya and P. palmivora, closely related causal agents of cacao black pod rot, underwent increases in genome sizes and gene numbers by different mechanisms.</title>
        <authorList>
            <person name="Ali S.S."/>
            <person name="Shao J."/>
            <person name="Lary D.J."/>
            <person name="Kronmiller B."/>
            <person name="Shen D."/>
            <person name="Strem M.D."/>
            <person name="Amoako-Attah I."/>
            <person name="Akrofi A.Y."/>
            <person name="Begoude B.A."/>
            <person name="Ten Hoopen G.M."/>
            <person name="Coulibaly K."/>
            <person name="Kebe B.I."/>
            <person name="Melnick R.L."/>
            <person name="Guiltinan M.J."/>
            <person name="Tyler B.M."/>
            <person name="Meinhardt L.W."/>
            <person name="Bailey B.A."/>
        </authorList>
    </citation>
    <scope>NUCLEOTIDE SEQUENCE [LARGE SCALE GENOMIC DNA]</scope>
    <source>
        <strain evidence="10">sbr112.9</strain>
    </source>
</reference>
<keyword evidence="2" id="KW-0548">Nucleotidyltransferase</keyword>
<evidence type="ECO:0000313" key="10">
    <source>
        <dbReference type="Proteomes" id="UP000237271"/>
    </source>
</evidence>
<evidence type="ECO:0000256" key="5">
    <source>
        <dbReference type="ARBA" id="ARBA00022801"/>
    </source>
</evidence>
<dbReference type="CDD" id="cd01647">
    <property type="entry name" value="RT_LTR"/>
    <property type="match status" value="1"/>
</dbReference>
<feature type="domain" description="Reverse transcriptase RNase H-like" evidence="8">
    <location>
        <begin position="143"/>
        <end position="182"/>
    </location>
</feature>
<evidence type="ECO:0000313" key="9">
    <source>
        <dbReference type="EMBL" id="POM71969.1"/>
    </source>
</evidence>
<evidence type="ECO:0000259" key="7">
    <source>
        <dbReference type="Pfam" id="PF00078"/>
    </source>
</evidence>
<dbReference type="InterPro" id="IPR041373">
    <property type="entry name" value="RT_RNaseH"/>
</dbReference>
<dbReference type="GO" id="GO:0003964">
    <property type="term" value="F:RNA-directed DNA polymerase activity"/>
    <property type="evidence" value="ECO:0007669"/>
    <property type="project" value="UniProtKB-KW"/>
</dbReference>
<evidence type="ECO:0000256" key="1">
    <source>
        <dbReference type="ARBA" id="ARBA00022679"/>
    </source>
</evidence>
<dbReference type="Pfam" id="PF17917">
    <property type="entry name" value="RT_RNaseH"/>
    <property type="match status" value="1"/>
</dbReference>
<dbReference type="Gene3D" id="3.10.10.10">
    <property type="entry name" value="HIV Type 1 Reverse Transcriptase, subunit A, domain 1"/>
    <property type="match status" value="1"/>
</dbReference>
<proteinExistence type="predicted"/>
<evidence type="ECO:0000256" key="4">
    <source>
        <dbReference type="ARBA" id="ARBA00022759"/>
    </source>
</evidence>
<dbReference type="OrthoDB" id="10055717at2759"/>
<dbReference type="Gene3D" id="3.10.20.370">
    <property type="match status" value="1"/>
</dbReference>
<sequence>MREEDITFTAFQAPNGLWEYLVLPMGVCNAPATMHRLTSKIFRDLKNTGSFYDDIYIFTKSPRIEDHRDVLRETLDILPENKLYVKLSKCIFCAEEIPYLGDFVGRNEYTTLTASMFALLKKKNKRNAIVRFNNELLKIFNVKFAVGGVLFQVVNGVERPIAYTSHKMKPAESNYPTQQQELVYQSTFSRFSGARNGMADTLSQRPDLQPKTKFFHDLSITSFNGTSFSLAISDVVMNSNFISKIKKAYNTDREVGIFLAPNQAALRNSETQRA</sequence>
<dbReference type="Proteomes" id="UP000237271">
    <property type="component" value="Unassembled WGS sequence"/>
</dbReference>
<feature type="domain" description="Reverse transcriptase" evidence="7">
    <location>
        <begin position="2"/>
        <end position="101"/>
    </location>
</feature>
<evidence type="ECO:0000256" key="6">
    <source>
        <dbReference type="ARBA" id="ARBA00022918"/>
    </source>
</evidence>
<dbReference type="PANTHER" id="PTHR24559">
    <property type="entry name" value="TRANSPOSON TY3-I GAG-POL POLYPROTEIN"/>
    <property type="match status" value="1"/>
</dbReference>
<evidence type="ECO:0000256" key="3">
    <source>
        <dbReference type="ARBA" id="ARBA00022722"/>
    </source>
</evidence>
<dbReference type="GO" id="GO:0004519">
    <property type="term" value="F:endonuclease activity"/>
    <property type="evidence" value="ECO:0007669"/>
    <property type="project" value="UniProtKB-KW"/>
</dbReference>
<dbReference type="GO" id="GO:0016787">
    <property type="term" value="F:hydrolase activity"/>
    <property type="evidence" value="ECO:0007669"/>
    <property type="project" value="UniProtKB-KW"/>
</dbReference>
<dbReference type="InterPro" id="IPR053134">
    <property type="entry name" value="RNA-dir_DNA_polymerase"/>
</dbReference>
<dbReference type="Pfam" id="PF00078">
    <property type="entry name" value="RVT_1"/>
    <property type="match status" value="1"/>
</dbReference>
<comment type="caution">
    <text evidence="9">The sequence shown here is derived from an EMBL/GenBank/DDBJ whole genome shotgun (WGS) entry which is preliminary data.</text>
</comment>
<name>A0A2P4Y2N4_9STRA</name>
<organism evidence="9 10">
    <name type="scientific">Phytophthora palmivora</name>
    <dbReference type="NCBI Taxonomy" id="4796"/>
    <lineage>
        <taxon>Eukaryota</taxon>
        <taxon>Sar</taxon>
        <taxon>Stramenopiles</taxon>
        <taxon>Oomycota</taxon>
        <taxon>Peronosporomycetes</taxon>
        <taxon>Peronosporales</taxon>
        <taxon>Peronosporaceae</taxon>
        <taxon>Phytophthora</taxon>
    </lineage>
</organism>
<keyword evidence="5" id="KW-0378">Hydrolase</keyword>
<dbReference type="PANTHER" id="PTHR24559:SF444">
    <property type="entry name" value="REVERSE TRANSCRIPTASE DOMAIN-CONTAINING PROTEIN"/>
    <property type="match status" value="1"/>
</dbReference>
<dbReference type="InterPro" id="IPR043128">
    <property type="entry name" value="Rev_trsase/Diguanyl_cyclase"/>
</dbReference>
<keyword evidence="10" id="KW-1185">Reference proteome</keyword>
<dbReference type="InterPro" id="IPR000477">
    <property type="entry name" value="RT_dom"/>
</dbReference>
<dbReference type="SUPFAM" id="SSF56672">
    <property type="entry name" value="DNA/RNA polymerases"/>
    <property type="match status" value="1"/>
</dbReference>
<dbReference type="InterPro" id="IPR043502">
    <property type="entry name" value="DNA/RNA_pol_sf"/>
</dbReference>
<keyword evidence="1" id="KW-0808">Transferase</keyword>
<gene>
    <name evidence="9" type="ORF">PHPALM_11393</name>
</gene>
<evidence type="ECO:0000259" key="8">
    <source>
        <dbReference type="Pfam" id="PF17917"/>
    </source>
</evidence>